<comment type="function">
    <text evidence="2">NDH-1 shuttles electrons from NADH, via FMN and iron-sulfur (Fe-S) centers, to quinones in the respiratory chain. Couples the redox reaction to proton translocation (for every two electrons transferred, four hydrogen ions are translocated across the cytoplasmic membrane), and thus conserves the redox energy in a proton gradient.</text>
</comment>
<dbReference type="Gene3D" id="1.20.120.1200">
    <property type="entry name" value="NADH-ubiquinone/plastoquinone oxidoreductase chain 6, subunit NuoJ"/>
    <property type="match status" value="1"/>
</dbReference>
<feature type="transmembrane region" description="Helical" evidence="2">
    <location>
        <begin position="97"/>
        <end position="119"/>
    </location>
</feature>
<name>A0A6F9EF37_9BACL</name>
<keyword evidence="2" id="KW-1133">Transmembrane helix</keyword>
<keyword evidence="2" id="KW-0520">NAD</keyword>
<feature type="transmembrane region" description="Helical" evidence="2">
    <location>
        <begin position="55"/>
        <end position="76"/>
    </location>
</feature>
<dbReference type="GO" id="GO:0008137">
    <property type="term" value="F:NADH dehydrogenase (ubiquinone) activity"/>
    <property type="evidence" value="ECO:0007669"/>
    <property type="project" value="UniProtKB-UniRule"/>
</dbReference>
<dbReference type="Proteomes" id="UP000502196">
    <property type="component" value="Chromosome"/>
</dbReference>
<protein>
    <recommendedName>
        <fullName evidence="2">NADH-quinone oxidoreductase subunit J</fullName>
        <ecNumber evidence="2">7.1.1.-</ecNumber>
    </recommendedName>
</protein>
<dbReference type="Pfam" id="PF00499">
    <property type="entry name" value="Oxidored_q3"/>
    <property type="match status" value="1"/>
</dbReference>
<dbReference type="InterPro" id="IPR042106">
    <property type="entry name" value="Nuo/plastoQ_OxRdtase_6_NuoJ"/>
</dbReference>
<reference evidence="3 4" key="1">
    <citation type="submission" date="2020-04" db="EMBL/GenBank/DDBJ databases">
        <authorList>
            <person name="Hogendoorn C."/>
        </authorList>
    </citation>
    <scope>NUCLEOTIDE SEQUENCE [LARGE SCALE GENOMIC DNA]</scope>
    <source>
        <strain evidence="3">COOX1</strain>
    </source>
</reference>
<dbReference type="RefSeq" id="WP_232059748.1">
    <property type="nucleotide sequence ID" value="NZ_CP047971.1"/>
</dbReference>
<feature type="transmembrane region" description="Helical" evidence="2">
    <location>
        <begin position="28"/>
        <end position="49"/>
    </location>
</feature>
<dbReference type="PANTHER" id="PTHR33269:SF17">
    <property type="entry name" value="NADH-UBIQUINONE OXIDOREDUCTASE CHAIN 6"/>
    <property type="match status" value="1"/>
</dbReference>
<keyword evidence="2" id="KW-1003">Cell membrane</keyword>
<comment type="similarity">
    <text evidence="1 2">Belongs to the complex I subunit 6 family.</text>
</comment>
<dbReference type="GO" id="GO:0048038">
    <property type="term" value="F:quinone binding"/>
    <property type="evidence" value="ECO:0007669"/>
    <property type="project" value="UniProtKB-UniRule"/>
</dbReference>
<keyword evidence="2" id="KW-0874">Quinone</keyword>
<keyword evidence="2" id="KW-0472">Membrane</keyword>
<evidence type="ECO:0000256" key="1">
    <source>
        <dbReference type="ARBA" id="ARBA00005698"/>
    </source>
</evidence>
<keyword evidence="2" id="KW-0812">Transmembrane</keyword>
<comment type="subcellular location">
    <subcellularLocation>
        <location evidence="2">Cell membrane</location>
        <topology evidence="2">Multi-pass membrane protein</topology>
    </subcellularLocation>
</comment>
<evidence type="ECO:0000313" key="3">
    <source>
        <dbReference type="EMBL" id="CAB3395905.1"/>
    </source>
</evidence>
<organism evidence="3 4">
    <name type="scientific">Kyrpidia spormannii</name>
    <dbReference type="NCBI Taxonomy" id="2055160"/>
    <lineage>
        <taxon>Bacteria</taxon>
        <taxon>Bacillati</taxon>
        <taxon>Bacillota</taxon>
        <taxon>Bacilli</taxon>
        <taxon>Bacillales</taxon>
        <taxon>Alicyclobacillaceae</taxon>
        <taxon>Kyrpidia</taxon>
    </lineage>
</organism>
<feature type="transmembrane region" description="Helical" evidence="2">
    <location>
        <begin position="6"/>
        <end position="23"/>
    </location>
</feature>
<feature type="transmembrane region" description="Helical" evidence="2">
    <location>
        <begin position="139"/>
        <end position="161"/>
    </location>
</feature>
<dbReference type="EC" id="7.1.1.-" evidence="2"/>
<dbReference type="AlphaFoldDB" id="A0A6F9EF37"/>
<dbReference type="EMBL" id="LR792683">
    <property type="protein sequence ID" value="CAB3395905.1"/>
    <property type="molecule type" value="Genomic_DNA"/>
</dbReference>
<dbReference type="GO" id="GO:0005886">
    <property type="term" value="C:plasma membrane"/>
    <property type="evidence" value="ECO:0007669"/>
    <property type="project" value="UniProtKB-SubCell"/>
</dbReference>
<proteinExistence type="inferred from homology"/>
<evidence type="ECO:0000313" key="4">
    <source>
        <dbReference type="Proteomes" id="UP000502196"/>
    </source>
</evidence>
<dbReference type="InterPro" id="IPR001457">
    <property type="entry name" value="NADH_UbQ/plastoQ_OxRdtase_su6"/>
</dbReference>
<accession>A0A6F9EF37</accession>
<comment type="catalytic activity">
    <reaction evidence="2">
        <text>a quinone + NADH + 5 H(+)(in) = a quinol + NAD(+) + 4 H(+)(out)</text>
        <dbReference type="Rhea" id="RHEA:57888"/>
        <dbReference type="ChEBI" id="CHEBI:15378"/>
        <dbReference type="ChEBI" id="CHEBI:24646"/>
        <dbReference type="ChEBI" id="CHEBI:57540"/>
        <dbReference type="ChEBI" id="CHEBI:57945"/>
        <dbReference type="ChEBI" id="CHEBI:132124"/>
    </reaction>
</comment>
<evidence type="ECO:0000256" key="2">
    <source>
        <dbReference type="RuleBase" id="RU004429"/>
    </source>
</evidence>
<gene>
    <name evidence="3" type="ORF">COOX1_3151</name>
</gene>
<dbReference type="PANTHER" id="PTHR33269">
    <property type="entry name" value="NADH-UBIQUINONE OXIDOREDUCTASE CHAIN 6"/>
    <property type="match status" value="1"/>
</dbReference>
<sequence length="172" mass="18434">MAQNVIAFFLLAGMAIAGAFLMFRSKRIVHMVFSIALSFLSLAGLFAVLGAEFLFVTQLIVYTGAITILAVFSIMLTRHEPAGPAVGATGFKRGFRLAVPLGLFALLAWVILDTPAAVGQATEVIGPMKMAEALFSPRYLLSFELLGVLLLVALVGAIVMAKEEMEKVGDRR</sequence>